<name>A0A401NVP5_SCYTO</name>
<dbReference type="PANTHER" id="PTHR22028:SF4">
    <property type="entry name" value="PROTEIN SFI1 HOMOLOG"/>
    <property type="match status" value="1"/>
</dbReference>
<proteinExistence type="predicted"/>
<evidence type="ECO:0008006" key="3">
    <source>
        <dbReference type="Google" id="ProtNLM"/>
    </source>
</evidence>
<protein>
    <recommendedName>
        <fullName evidence="3">Sfi1 spindle body domain-containing protein</fullName>
    </recommendedName>
</protein>
<organism evidence="1 2">
    <name type="scientific">Scyliorhinus torazame</name>
    <name type="common">Cloudy catshark</name>
    <name type="synonym">Catulus torazame</name>
    <dbReference type="NCBI Taxonomy" id="75743"/>
    <lineage>
        <taxon>Eukaryota</taxon>
        <taxon>Metazoa</taxon>
        <taxon>Chordata</taxon>
        <taxon>Craniata</taxon>
        <taxon>Vertebrata</taxon>
        <taxon>Chondrichthyes</taxon>
        <taxon>Elasmobranchii</taxon>
        <taxon>Galeomorphii</taxon>
        <taxon>Galeoidea</taxon>
        <taxon>Carcharhiniformes</taxon>
        <taxon>Scyliorhinidae</taxon>
        <taxon>Scyliorhinus</taxon>
    </lineage>
</organism>
<evidence type="ECO:0000313" key="1">
    <source>
        <dbReference type="EMBL" id="GCB64956.1"/>
    </source>
</evidence>
<dbReference type="OrthoDB" id="195843at2759"/>
<dbReference type="PANTHER" id="PTHR22028">
    <property type="entry name" value="SFI1 SPINDLE BODY DOMAIN-CONTAINING PROTEIN-RELATED"/>
    <property type="match status" value="1"/>
</dbReference>
<dbReference type="STRING" id="75743.A0A401NVP5"/>
<reference evidence="1 2" key="1">
    <citation type="journal article" date="2018" name="Nat. Ecol. Evol.">
        <title>Shark genomes provide insights into elasmobranch evolution and the origin of vertebrates.</title>
        <authorList>
            <person name="Hara Y"/>
            <person name="Yamaguchi K"/>
            <person name="Onimaru K"/>
            <person name="Kadota M"/>
            <person name="Koyanagi M"/>
            <person name="Keeley SD"/>
            <person name="Tatsumi K"/>
            <person name="Tanaka K"/>
            <person name="Motone F"/>
            <person name="Kageyama Y"/>
            <person name="Nozu R"/>
            <person name="Adachi N"/>
            <person name="Nishimura O"/>
            <person name="Nakagawa R"/>
            <person name="Tanegashima C"/>
            <person name="Kiyatake I"/>
            <person name="Matsumoto R"/>
            <person name="Murakumo K"/>
            <person name="Nishida K"/>
            <person name="Terakita A"/>
            <person name="Kuratani S"/>
            <person name="Sato K"/>
            <person name="Hyodo S Kuraku.S."/>
        </authorList>
    </citation>
    <scope>NUCLEOTIDE SEQUENCE [LARGE SCALE GENOMIC DNA]</scope>
</reference>
<feature type="non-terminal residue" evidence="1">
    <location>
        <position position="1"/>
    </location>
</feature>
<evidence type="ECO:0000313" key="2">
    <source>
        <dbReference type="Proteomes" id="UP000288216"/>
    </source>
</evidence>
<dbReference type="InterPro" id="IPR052270">
    <property type="entry name" value="CACF_protein"/>
</dbReference>
<dbReference type="Proteomes" id="UP000288216">
    <property type="component" value="Unassembled WGS sequence"/>
</dbReference>
<gene>
    <name evidence="1" type="ORF">scyTo_0007616</name>
</gene>
<dbReference type="EMBL" id="BFAA01002800">
    <property type="protein sequence ID" value="GCB64956.1"/>
    <property type="molecule type" value="Genomic_DNA"/>
</dbReference>
<sequence length="1377" mass="164851">LPASGYHGNKAARAVCWEREKWRPPERSLKSLIGREFSNLKDRHNSNETKEISYPPAFSEISLLHPYKHCQMDQKINKITSSSTKIPIRKDLRMKKDDHLLKKDHQSAMRVHPPLNTQLPKSIFQGHSIKHSGTNVHCVKKSLIPYRVNYTWNRGGRLKELRIRHFARKFLHLWIWKTFGRILPSKARSHYCHALVSKAFDEWKEQWWSVRIEWKLMVRADCHYRYSKYNQTWRAWQTYILQQQRKKAKYRMAVSHAHSQMMRKIWIHWSLYVDLRKTKYMMLAEADEFHVKSTLQTVWSIWTEQLDRKERNRKMDDLAMQHWAETLQHKAWLQWNALLHLLQQEQERDAQAQQIYKRHCLRRSLLAWLVYVQVCRDKKCQYRLAEQVYKSSALQKYFSSWNSNWRLRKSIHAHESHICDLGRRSTLRRVFTHWNYYVSLRAEKAKLCKLAQDHYCHHLLQSGITTLRFNVKSIRLKQMLNNLAHQQSHIWMLRRCWYQWNSCLEQHEEFEHQELTGQAQNHFRKVLLSKSLLCWIKRIQRRKWSQIQDKKANALYSRTILPLYLKKWKIFVSEKKCLDKMKETAWEFHRETVLKLTFYTWWEKMDRQRENRMTERLAVIHSVRSMFLRYWWSWREKTAICLEEKEKEAMATDHFRQQLLLKSVNFWRETAAEQKAERDHEMRAIRHWYKYRLRGTWSAWQLYVQKKREKWEKLKSADVHYQQVVLSKALHEWKVSDRQCNVDRWLPPISFSFGIWKDNAHLLADEARETARADHHYHCVLLSKVLEYWRYAISLQVYQQQREEERVREARQRFGFLQLRHAFSHWKQLNRSSTAQRGKMETAAQHYGRKIMVKCLLSWRQHHSYCLRAVLLQRQGEWFQALRLCRRYFTDWKIKLLAKHQEHKQSTIALWNWSLSLQGKVFDAWFMYTLERHRKRVRTAKAAEIYRSHLLRTGVTAILHYTSDMMQFRRQIAAEHQMKTAYSLHQVVYRCAMIWKQRALCKRERLKHKSTAVTCKKIVAFKLPISEVCKEKSISMKTGILKSESRTRISTTVPNPIIYDDLPTMLSGGDMNITNLPLAHPVRLQPRRPGFLLESLQKKDLLDCMNSSGDALRLDSAAATTIAPPVKESPAQTRWLDVRDHSSLNENLKSDTTKGASCQSLCIAKETENLQTVQPKTSFPIDHFVPSRIIMDNQQEQPPQKELLLPPSAFLLLGKEKVNTNMDLNRHSDFADTDHIQKGKRVLNRQSHTNPQLLSPDDFRVRPGCRSLVFQDTDSDDDFDGYNQQCQLEAELQGIRQEVQRFHDNKQNLRSWQKQGSVLQNWLQVNTADGEEVLEIRQELKQLERDIEKLSKKLTEDVPYIQGQLARVQEIRKILTV</sequence>
<keyword evidence="2" id="KW-1185">Reference proteome</keyword>
<comment type="caution">
    <text evidence="1">The sequence shown here is derived from an EMBL/GenBank/DDBJ whole genome shotgun (WGS) entry which is preliminary data.</text>
</comment>
<dbReference type="GO" id="GO:0019902">
    <property type="term" value="F:phosphatase binding"/>
    <property type="evidence" value="ECO:0007669"/>
    <property type="project" value="TreeGrafter"/>
</dbReference>
<accession>A0A401NVP5</accession>
<dbReference type="OMA" id="RCENNEE"/>